<dbReference type="InterPro" id="IPR029787">
    <property type="entry name" value="Nucleotide_cyclase"/>
</dbReference>
<dbReference type="InterPro" id="IPR050469">
    <property type="entry name" value="Diguanylate_Cyclase"/>
</dbReference>
<dbReference type="InterPro" id="IPR029016">
    <property type="entry name" value="GAF-like_dom_sf"/>
</dbReference>
<dbReference type="AlphaFoldDB" id="A0A2K2HDK2"/>
<feature type="domain" description="GGDEF" evidence="3">
    <location>
        <begin position="535"/>
        <end position="670"/>
    </location>
</feature>
<dbReference type="SUPFAM" id="SSF55073">
    <property type="entry name" value="Nucleotide cyclase"/>
    <property type="match status" value="1"/>
</dbReference>
<dbReference type="InterPro" id="IPR003018">
    <property type="entry name" value="GAF"/>
</dbReference>
<evidence type="ECO:0000256" key="2">
    <source>
        <dbReference type="ARBA" id="ARBA00034247"/>
    </source>
</evidence>
<dbReference type="Proteomes" id="UP000236340">
    <property type="component" value="Unassembled WGS sequence"/>
</dbReference>
<dbReference type="FunFam" id="3.30.70.270:FF:000001">
    <property type="entry name" value="Diguanylate cyclase domain protein"/>
    <property type="match status" value="1"/>
</dbReference>
<dbReference type="GO" id="GO:1902201">
    <property type="term" value="P:negative regulation of bacterial-type flagellum-dependent cell motility"/>
    <property type="evidence" value="ECO:0007669"/>
    <property type="project" value="TreeGrafter"/>
</dbReference>
<comment type="caution">
    <text evidence="4">The sequence shown here is derived from an EMBL/GenBank/DDBJ whole genome shotgun (WGS) entry which is preliminary data.</text>
</comment>
<dbReference type="PANTHER" id="PTHR45138">
    <property type="entry name" value="REGULATORY COMPONENTS OF SENSORY TRANSDUCTION SYSTEM"/>
    <property type="match status" value="1"/>
</dbReference>
<dbReference type="SUPFAM" id="SSF55781">
    <property type="entry name" value="GAF domain-like"/>
    <property type="match status" value="2"/>
</dbReference>
<accession>A0A2K2HDK2</accession>
<dbReference type="Gene3D" id="3.30.70.270">
    <property type="match status" value="1"/>
</dbReference>
<dbReference type="SMART" id="SM00267">
    <property type="entry name" value="GGDEF"/>
    <property type="match status" value="1"/>
</dbReference>
<organism evidence="4 5">
    <name type="scientific">Geothermobacter hydrogeniphilus</name>
    <dbReference type="NCBI Taxonomy" id="1969733"/>
    <lineage>
        <taxon>Bacteria</taxon>
        <taxon>Pseudomonadati</taxon>
        <taxon>Thermodesulfobacteriota</taxon>
        <taxon>Desulfuromonadia</taxon>
        <taxon>Desulfuromonadales</taxon>
        <taxon>Geothermobacteraceae</taxon>
        <taxon>Geothermobacter</taxon>
    </lineage>
</organism>
<evidence type="ECO:0000259" key="3">
    <source>
        <dbReference type="PROSITE" id="PS50887"/>
    </source>
</evidence>
<comment type="catalytic activity">
    <reaction evidence="2">
        <text>2 GTP = 3',3'-c-di-GMP + 2 diphosphate</text>
        <dbReference type="Rhea" id="RHEA:24898"/>
        <dbReference type="ChEBI" id="CHEBI:33019"/>
        <dbReference type="ChEBI" id="CHEBI:37565"/>
        <dbReference type="ChEBI" id="CHEBI:58805"/>
        <dbReference type="EC" id="2.7.7.65"/>
    </reaction>
</comment>
<dbReference type="PROSITE" id="PS50887">
    <property type="entry name" value="GGDEF"/>
    <property type="match status" value="1"/>
</dbReference>
<dbReference type="EC" id="2.7.7.65" evidence="1"/>
<dbReference type="PANTHER" id="PTHR45138:SF9">
    <property type="entry name" value="DIGUANYLATE CYCLASE DGCM-RELATED"/>
    <property type="match status" value="1"/>
</dbReference>
<name>A0A2K2HDK2_9BACT</name>
<evidence type="ECO:0000313" key="5">
    <source>
        <dbReference type="Proteomes" id="UP000236340"/>
    </source>
</evidence>
<dbReference type="CDD" id="cd01949">
    <property type="entry name" value="GGDEF"/>
    <property type="match status" value="1"/>
</dbReference>
<sequence>MADNILFTADPVELLDTLREFSFLQPYNLAVFSEREGLIAFRGEKNRMCGTFGENWLCLEGCDKNYKQEIDRAVSERKARIFNCSSGLLNFVLPFQDREQHIHYLLAGGIRDQATDLEHLETIIRDRQINGIYFLEQWEQLPSTTRLAVKDVIDNIYGVLPLIGDNNYYARVYERTVDLINTISDLGPEIDRAETVDDVIQLLSETLTVLFNIPRIAILYPQGNKRQLILKGLLGLDNGAAIRLGAKSSGALMQRKGERSLVLRGKQLKNLFPYLDAEHLSCLPLLVDNKLIGFLALFDHELSQRDLMIIELLCSRIAGKLLRLRRRRNREQENQRSRQLLDMVSRLAQLENSQHFYQGLVEMATDLLDAGKGSLMLLDDRREKLAIVASIGMNRQLARNMKLLKGQGIAGRVMITGSPMLVHDIEQDQRVSIDKRPRFATQSFLCLPFRSENEIIGVLNLSDKNNGSAFTVADLKTVEPLLEHAGSLVRRAGTLERASLLEELSSCDSLTGLHNRRFLDQRLDEELNRSSRQKLEFSVLLLDIDHFKNYNDHCGHLAGDKALKKLSHLLRRSAREMDSVTRFGGEEFCILLPETGREPARMVAERIRHGIEREPFYQEEVLPGGRLTISIGISSYPADGDSAEALLEAADRALYQAKDNGRNRIQLFEPTLRQQRIVFI</sequence>
<dbReference type="InterPro" id="IPR018771">
    <property type="entry name" value="PocR_dom"/>
</dbReference>
<dbReference type="Pfam" id="PF10114">
    <property type="entry name" value="PocR"/>
    <property type="match status" value="1"/>
</dbReference>
<dbReference type="InterPro" id="IPR000160">
    <property type="entry name" value="GGDEF_dom"/>
</dbReference>
<dbReference type="GO" id="GO:0005886">
    <property type="term" value="C:plasma membrane"/>
    <property type="evidence" value="ECO:0007669"/>
    <property type="project" value="TreeGrafter"/>
</dbReference>
<gene>
    <name evidence="4" type="ORF">C2E25_02050</name>
</gene>
<dbReference type="NCBIfam" id="TIGR00254">
    <property type="entry name" value="GGDEF"/>
    <property type="match status" value="1"/>
</dbReference>
<dbReference type="RefSeq" id="WP_103114131.1">
    <property type="nucleotide sequence ID" value="NZ_PPFX01000003.1"/>
</dbReference>
<protein>
    <recommendedName>
        <fullName evidence="1">diguanylate cyclase</fullName>
        <ecNumber evidence="1">2.7.7.65</ecNumber>
    </recommendedName>
</protein>
<dbReference type="Pfam" id="PF13185">
    <property type="entry name" value="GAF_2"/>
    <property type="match status" value="1"/>
</dbReference>
<dbReference type="GO" id="GO:0052621">
    <property type="term" value="F:diguanylate cyclase activity"/>
    <property type="evidence" value="ECO:0007669"/>
    <property type="project" value="UniProtKB-EC"/>
</dbReference>
<dbReference type="GO" id="GO:0043709">
    <property type="term" value="P:cell adhesion involved in single-species biofilm formation"/>
    <property type="evidence" value="ECO:0007669"/>
    <property type="project" value="TreeGrafter"/>
</dbReference>
<evidence type="ECO:0000313" key="4">
    <source>
        <dbReference type="EMBL" id="PNU21360.1"/>
    </source>
</evidence>
<evidence type="ECO:0000256" key="1">
    <source>
        <dbReference type="ARBA" id="ARBA00012528"/>
    </source>
</evidence>
<dbReference type="Pfam" id="PF00990">
    <property type="entry name" value="GGDEF"/>
    <property type="match status" value="1"/>
</dbReference>
<proteinExistence type="predicted"/>
<dbReference type="OrthoDB" id="9759607at2"/>
<dbReference type="InterPro" id="IPR043128">
    <property type="entry name" value="Rev_trsase/Diguanyl_cyclase"/>
</dbReference>
<dbReference type="EMBL" id="PPFX01000003">
    <property type="protein sequence ID" value="PNU21360.1"/>
    <property type="molecule type" value="Genomic_DNA"/>
</dbReference>
<dbReference type="SMART" id="SM00065">
    <property type="entry name" value="GAF"/>
    <property type="match status" value="2"/>
</dbReference>
<dbReference type="Gene3D" id="3.30.450.40">
    <property type="match status" value="2"/>
</dbReference>
<reference evidence="4 5" key="1">
    <citation type="journal article" date="2018" name="Genome Announc.">
        <title>Genome Sequence of Geothermobacter sp. HR-1 Iron Reducer from the Loihi Seamount.</title>
        <authorList>
            <person name="Smith H."/>
            <person name="Abuyen K."/>
            <person name="Tremblay J."/>
            <person name="Savalia P."/>
            <person name="Perez-Rodriguez I."/>
            <person name="Emerson D."/>
            <person name="Tully B."/>
            <person name="Amend J."/>
        </authorList>
    </citation>
    <scope>NUCLEOTIDE SEQUENCE [LARGE SCALE GENOMIC DNA]</scope>
    <source>
        <strain evidence="4 5">HR-1</strain>
    </source>
</reference>